<sequence>MPHTQILYSDEIFDSLVMSQQTLQGRQYEGCEFRKCSFIEVRLDGCKFIDCRFIECRLIAVKPPNSRFTGVKFINSQVVGMDWTLAEAIEELEFCGCKINYSNFKLLTIPGIRIEKCEAKEAAFIEADLSGGVFTGTDFENSRFFKTNLAGADFRGAKNYAISAYHNNLKGARFSLPEAMNLLYGMEVVID</sequence>
<dbReference type="Gene3D" id="2.160.20.80">
    <property type="entry name" value="E3 ubiquitin-protein ligase SopA"/>
    <property type="match status" value="1"/>
</dbReference>
<gene>
    <name evidence="1" type="ORF">DEALK_18760</name>
</gene>
<reference evidence="1 2" key="1">
    <citation type="submission" date="2015-06" db="EMBL/GenBank/DDBJ databases">
        <title>Genome sequence of the organohalide-respiring Dehalogenimonas alkenigignens type strain (IP3-3T).</title>
        <authorList>
            <person name="Key T.A."/>
            <person name="Richmond D.P."/>
            <person name="Bowman K.S."/>
            <person name="Cho Y.-J."/>
            <person name="Chun J."/>
            <person name="da Costa M.S."/>
            <person name="Rainey F.A."/>
            <person name="Moe W.M."/>
        </authorList>
    </citation>
    <scope>NUCLEOTIDE SEQUENCE [LARGE SCALE GENOMIC DNA]</scope>
    <source>
        <strain evidence="1 2">IP3-3</strain>
    </source>
</reference>
<dbReference type="Pfam" id="PF13599">
    <property type="entry name" value="Pentapeptide_4"/>
    <property type="match status" value="1"/>
</dbReference>
<evidence type="ECO:0000313" key="2">
    <source>
        <dbReference type="Proteomes" id="UP000053947"/>
    </source>
</evidence>
<dbReference type="Pfam" id="PF00805">
    <property type="entry name" value="Pentapeptide"/>
    <property type="match status" value="1"/>
</dbReference>
<dbReference type="PANTHER" id="PTHR42999:SF1">
    <property type="entry name" value="PENTAPEPTIDE REPEAT-CONTAINING PROTEIN"/>
    <property type="match status" value="1"/>
</dbReference>
<dbReference type="AlphaFoldDB" id="A0A0W0GKE9"/>
<name>A0A0W0GKE9_9CHLR</name>
<accession>A0A0W0GKE9</accession>
<protein>
    <submittedName>
        <fullName evidence="1">Putative low-complexity protein</fullName>
    </submittedName>
</protein>
<dbReference type="OrthoDB" id="9798656at2"/>
<dbReference type="SUPFAM" id="SSF141571">
    <property type="entry name" value="Pentapeptide repeat-like"/>
    <property type="match status" value="1"/>
</dbReference>
<dbReference type="RefSeq" id="WP_058439931.1">
    <property type="nucleotide sequence ID" value="NZ_KQ758903.1"/>
</dbReference>
<comment type="caution">
    <text evidence="1">The sequence shown here is derived from an EMBL/GenBank/DDBJ whole genome shotgun (WGS) entry which is preliminary data.</text>
</comment>
<dbReference type="InterPro" id="IPR052949">
    <property type="entry name" value="PA_immunity-related"/>
</dbReference>
<dbReference type="STRING" id="1217799.DEALK_18760"/>
<dbReference type="EMBL" id="LFDV01000002">
    <property type="protein sequence ID" value="KTB49028.1"/>
    <property type="molecule type" value="Genomic_DNA"/>
</dbReference>
<keyword evidence="2" id="KW-1185">Reference proteome</keyword>
<dbReference type="Proteomes" id="UP000053947">
    <property type="component" value="Unassembled WGS sequence"/>
</dbReference>
<dbReference type="InterPro" id="IPR001646">
    <property type="entry name" value="5peptide_repeat"/>
</dbReference>
<organism evidence="1 2">
    <name type="scientific">Dehalogenimonas alkenigignens</name>
    <dbReference type="NCBI Taxonomy" id="1217799"/>
    <lineage>
        <taxon>Bacteria</taxon>
        <taxon>Bacillati</taxon>
        <taxon>Chloroflexota</taxon>
        <taxon>Dehalococcoidia</taxon>
        <taxon>Dehalococcoidales</taxon>
        <taxon>Dehalococcoidaceae</taxon>
        <taxon>Dehalogenimonas</taxon>
    </lineage>
</organism>
<evidence type="ECO:0000313" key="1">
    <source>
        <dbReference type="EMBL" id="KTB49028.1"/>
    </source>
</evidence>
<dbReference type="PANTHER" id="PTHR42999">
    <property type="entry name" value="ANTIBIOTIC RESISTANCE PROTEIN MCBG"/>
    <property type="match status" value="1"/>
</dbReference>
<proteinExistence type="predicted"/>